<dbReference type="SUPFAM" id="SSF50022">
    <property type="entry name" value="ISP domain"/>
    <property type="match status" value="1"/>
</dbReference>
<reference evidence="2" key="1">
    <citation type="submission" date="2016-11" db="UniProtKB">
        <authorList>
            <consortium name="WormBaseParasite"/>
        </authorList>
    </citation>
    <scope>IDENTIFICATION</scope>
</reference>
<dbReference type="InterPro" id="IPR036922">
    <property type="entry name" value="Rieske_2Fe-2S_sf"/>
</dbReference>
<evidence type="ECO:0000313" key="1">
    <source>
        <dbReference type="Proteomes" id="UP000095280"/>
    </source>
</evidence>
<evidence type="ECO:0000313" key="2">
    <source>
        <dbReference type="WBParaSite" id="maker-unitig_43131-snap-gene-0.2-mRNA-1"/>
    </source>
</evidence>
<dbReference type="Proteomes" id="UP000095280">
    <property type="component" value="Unplaced"/>
</dbReference>
<organism evidence="1 2">
    <name type="scientific">Macrostomum lignano</name>
    <dbReference type="NCBI Taxonomy" id="282301"/>
    <lineage>
        <taxon>Eukaryota</taxon>
        <taxon>Metazoa</taxon>
        <taxon>Spiralia</taxon>
        <taxon>Lophotrochozoa</taxon>
        <taxon>Platyhelminthes</taxon>
        <taxon>Rhabditophora</taxon>
        <taxon>Macrostomorpha</taxon>
        <taxon>Macrostomida</taxon>
        <taxon>Macrostomidae</taxon>
        <taxon>Macrostomum</taxon>
    </lineage>
</organism>
<proteinExistence type="predicted"/>
<accession>A0A1I8FPD6</accession>
<sequence>MEGPGMKQVKFGEFPCWLAAQPMQTGGCSPLRGKCPHFGLPLAGGQMLGQRLRWPSTEPAFNLVSGDIEESPDHGLPAHPLRCRCAASDQMVLVEALRQRNGKFVCSARWPATSRSSHPRHFVIVGGGPAAAAGRPTACGRRATARQADVPTPCGRRPRTKLSKSMASEPVLLRTAEHYAQHDIELMLESELSL</sequence>
<protein>
    <submittedName>
        <fullName evidence="2">Uncharacterized protein</fullName>
    </submittedName>
</protein>
<dbReference type="AlphaFoldDB" id="A0A1I8FPD6"/>
<dbReference type="WBParaSite" id="maker-unitig_43131-snap-gene-0.2-mRNA-1">
    <property type="protein sequence ID" value="maker-unitig_43131-snap-gene-0.2-mRNA-1"/>
    <property type="gene ID" value="maker-unitig_43131-snap-gene-0.2"/>
</dbReference>
<keyword evidence="1" id="KW-1185">Reference proteome</keyword>
<name>A0A1I8FPD6_9PLAT</name>
<dbReference type="GO" id="GO:0051537">
    <property type="term" value="F:2 iron, 2 sulfur cluster binding"/>
    <property type="evidence" value="ECO:0007669"/>
    <property type="project" value="InterPro"/>
</dbReference>